<protein>
    <submittedName>
        <fullName evidence="3">Acyl--CoA ligase</fullName>
    </submittedName>
</protein>
<accession>A0ABU1DIQ1</accession>
<comment type="caution">
    <text evidence="3">The sequence shown here is derived from an EMBL/GenBank/DDBJ whole genome shotgun (WGS) entry which is preliminary data.</text>
</comment>
<evidence type="ECO:0000313" key="4">
    <source>
        <dbReference type="Proteomes" id="UP001181622"/>
    </source>
</evidence>
<dbReference type="GO" id="GO:0016874">
    <property type="term" value="F:ligase activity"/>
    <property type="evidence" value="ECO:0007669"/>
    <property type="project" value="UniProtKB-KW"/>
</dbReference>
<dbReference type="InterPro" id="IPR042099">
    <property type="entry name" value="ANL_N_sf"/>
</dbReference>
<evidence type="ECO:0000259" key="2">
    <source>
        <dbReference type="Pfam" id="PF13193"/>
    </source>
</evidence>
<keyword evidence="3" id="KW-0436">Ligase</keyword>
<dbReference type="PANTHER" id="PTHR43767">
    <property type="entry name" value="LONG-CHAIN-FATTY-ACID--COA LIGASE"/>
    <property type="match status" value="1"/>
</dbReference>
<name>A0ABU1DIQ1_9HYPH</name>
<gene>
    <name evidence="3" type="ORF">IHQ68_15355</name>
</gene>
<dbReference type="Pfam" id="PF00501">
    <property type="entry name" value="AMP-binding"/>
    <property type="match status" value="1"/>
</dbReference>
<dbReference type="SUPFAM" id="SSF56801">
    <property type="entry name" value="Acetyl-CoA synthetase-like"/>
    <property type="match status" value="1"/>
</dbReference>
<dbReference type="InterPro" id="IPR020845">
    <property type="entry name" value="AMP-binding_CS"/>
</dbReference>
<sequence>MTEVRNLGAVPKTDEPDALAIVGVGLDGSETILTRGGLDARADAFARGLGRHGLVRGDRIAVLSANSPDEVAIILGAMRAGVVPVPVNHRFPAATIAQIVADSGAKVVFCDDARRPLAPAAVPAVAIETELAGWLDPSPFEPIEPAPDEMALMLFTSGSTGRPKGVKLGHAAHLWTVRTRMADDALSGERMLIAAPLYHMNALANALLALAAGATVLLLPQFEAKAYIAAIDRRRATWATAVPPMIAMMLREKAALADAHLTSVRVVRMGSAPVNDALSAQIRALLPNARIINAYGTTESGPVAFLDPDGSAPTGSVGRPHPGVELRLVGPQAPELGMLEIRSPALMLGYHERPDVPSPVTADGYYRTGDVFRRDAEGFFYFVGREDDMFVSGGENIFPGEVETMLETHPDVLQASVVPVDDAIKGQKPVAFVVKRPGSALDEAAVKTFALEHAPAYQHPRRVWFLEETPLASTNKIDRAALRALAERRMTEGGGA</sequence>
<organism evidence="3 4">
    <name type="scientific">Chelatococcus sambhunathii</name>
    <dbReference type="NCBI Taxonomy" id="363953"/>
    <lineage>
        <taxon>Bacteria</taxon>
        <taxon>Pseudomonadati</taxon>
        <taxon>Pseudomonadota</taxon>
        <taxon>Alphaproteobacteria</taxon>
        <taxon>Hyphomicrobiales</taxon>
        <taxon>Chelatococcaceae</taxon>
        <taxon>Chelatococcus</taxon>
    </lineage>
</organism>
<dbReference type="EMBL" id="JADBEO010000037">
    <property type="protein sequence ID" value="MDR4307998.1"/>
    <property type="molecule type" value="Genomic_DNA"/>
</dbReference>
<dbReference type="Gene3D" id="3.30.300.30">
    <property type="match status" value="1"/>
</dbReference>
<keyword evidence="4" id="KW-1185">Reference proteome</keyword>
<dbReference type="PROSITE" id="PS00455">
    <property type="entry name" value="AMP_BINDING"/>
    <property type="match status" value="1"/>
</dbReference>
<evidence type="ECO:0000259" key="1">
    <source>
        <dbReference type="Pfam" id="PF00501"/>
    </source>
</evidence>
<dbReference type="Pfam" id="PF13193">
    <property type="entry name" value="AMP-binding_C"/>
    <property type="match status" value="1"/>
</dbReference>
<reference evidence="3" key="1">
    <citation type="submission" date="2020-10" db="EMBL/GenBank/DDBJ databases">
        <authorList>
            <person name="Abbas A."/>
            <person name="Razzaq R."/>
            <person name="Waqas M."/>
            <person name="Abbas N."/>
            <person name="Nielsen T.K."/>
            <person name="Hansen L.H."/>
            <person name="Hussain S."/>
            <person name="Shahid M."/>
        </authorList>
    </citation>
    <scope>NUCLEOTIDE SEQUENCE</scope>
    <source>
        <strain evidence="3">S14</strain>
    </source>
</reference>
<dbReference type="InterPro" id="IPR045851">
    <property type="entry name" value="AMP-bd_C_sf"/>
</dbReference>
<dbReference type="Gene3D" id="3.40.50.12780">
    <property type="entry name" value="N-terminal domain of ligase-like"/>
    <property type="match status" value="1"/>
</dbReference>
<feature type="domain" description="AMP-dependent synthetase/ligase" evidence="1">
    <location>
        <begin position="15"/>
        <end position="351"/>
    </location>
</feature>
<dbReference type="InterPro" id="IPR050237">
    <property type="entry name" value="ATP-dep_AMP-bd_enzyme"/>
</dbReference>
<feature type="domain" description="AMP-binding enzyme C-terminal" evidence="2">
    <location>
        <begin position="401"/>
        <end position="476"/>
    </location>
</feature>
<dbReference type="Proteomes" id="UP001181622">
    <property type="component" value="Unassembled WGS sequence"/>
</dbReference>
<dbReference type="RefSeq" id="WP_309393371.1">
    <property type="nucleotide sequence ID" value="NZ_JADBEO010000037.1"/>
</dbReference>
<dbReference type="InterPro" id="IPR025110">
    <property type="entry name" value="AMP-bd_C"/>
</dbReference>
<dbReference type="PANTHER" id="PTHR43767:SF1">
    <property type="entry name" value="NONRIBOSOMAL PEPTIDE SYNTHASE PES1 (EUROFUNG)-RELATED"/>
    <property type="match status" value="1"/>
</dbReference>
<evidence type="ECO:0000313" key="3">
    <source>
        <dbReference type="EMBL" id="MDR4307998.1"/>
    </source>
</evidence>
<proteinExistence type="predicted"/>
<dbReference type="InterPro" id="IPR000873">
    <property type="entry name" value="AMP-dep_synth/lig_dom"/>
</dbReference>